<evidence type="ECO:0000259" key="3">
    <source>
        <dbReference type="PROSITE" id="PS50966"/>
    </source>
</evidence>
<keyword evidence="2" id="KW-0812">Transmembrane</keyword>
<evidence type="ECO:0000256" key="2">
    <source>
        <dbReference type="SAM" id="Phobius"/>
    </source>
</evidence>
<accession>A0A081IBH2</accession>
<name>A0A081IBH2_PLAVN</name>
<feature type="transmembrane region" description="Helical" evidence="2">
    <location>
        <begin position="363"/>
        <end position="382"/>
    </location>
</feature>
<reference evidence="4 5" key="1">
    <citation type="submission" date="2013-02" db="EMBL/GenBank/DDBJ databases">
        <title>The Genome Sequence of Plasmodium vinckei vinckei.</title>
        <authorList>
            <consortium name="The Broad Institute Genome Sequencing Platform"/>
            <consortium name="The Broad Institute Genome Sequencing Center for Infectious Disease"/>
            <person name="Neafsey D."/>
            <person name="Cheeseman I."/>
            <person name="Volkman S."/>
            <person name="Adams J."/>
            <person name="Walker B."/>
            <person name="Young S.K."/>
            <person name="Zeng Q."/>
            <person name="Gargeya S."/>
            <person name="Fitzgerald M."/>
            <person name="Haas B."/>
            <person name="Abouelleil A."/>
            <person name="Alvarado L."/>
            <person name="Arachchi H.M."/>
            <person name="Berlin A.M."/>
            <person name="Chapman S.B."/>
            <person name="Dewar J."/>
            <person name="Goldberg J."/>
            <person name="Griggs A."/>
            <person name="Gujja S."/>
            <person name="Hansen M."/>
            <person name="Howarth C."/>
            <person name="Imamovic A."/>
            <person name="Larimer J."/>
            <person name="McCowan C."/>
            <person name="Murphy C."/>
            <person name="Neiman D."/>
            <person name="Pearson M."/>
            <person name="Priest M."/>
            <person name="Roberts A."/>
            <person name="Saif S."/>
            <person name="Shea T."/>
            <person name="Sisk P."/>
            <person name="Sykes S."/>
            <person name="Wortman J."/>
            <person name="Nusbaum C."/>
            <person name="Birren B."/>
        </authorList>
    </citation>
    <scope>NUCLEOTIDE SEQUENCE [LARGE SCALE GENOMIC DNA]</scope>
    <source>
        <strain evidence="5">vinckei</strain>
    </source>
</reference>
<sequence>MDRYYFFPTLKKPSGSYNEKYDKFKNMNNANMSESINIGNPFSNHKYNYLSEYDILDNSNAQIKYPTHYLNNVKNRLTKESNQYTDFSCNTNSSTAYDTNLYGNNFMLNNRYSYIRAKYLKGNNYNINNIPEEQENDTNPFTVNLDNFNNKHTKKNDNNTKEIDTCIMFKKNYTNNSLKINKNMNSNVLEECISYTPANTLPNCTFDNKSDIKMRGYKNNYIYAYDNKNSESNFETNKFYGDIEAVMTYKTFDEKMQSLEENSNSLSVYSQKYNKEVNENESIYLRNSISQLIKRELSNCKENNIFIKFIMSEININIKIYKLFIILIVLILLSLSKNIQNYAVVTRKCYNIYESPLKSTKRLLKYMIIIFKIIYKCSFPIFSYIISFIFVTIIRTFILLNIPIFIFILYWKILIKNEESHIKFYCQTYFNIYMYIIMQVAPIFKNCSKTQILNILLLNEFLSLFPLHAEKSLKLCLKSKIKKYTLIKEKHQNREYYPHQHFAKLNRERYSKKTDSCFSDGAYNITRKKAKENLSKIKKKKTKINFFIVSGDNQKYIVLKNSCSCFYFKEKVLCDSRDVLCKHILSVILAECFNNYTQFFLDSSIFFEYYFKMMNTETYDKIGNKEM</sequence>
<evidence type="ECO:0000313" key="4">
    <source>
        <dbReference type="EMBL" id="KEG01030.1"/>
    </source>
</evidence>
<keyword evidence="2" id="KW-0472">Membrane</keyword>
<protein>
    <recommendedName>
        <fullName evidence="3">SWIM-type domain-containing protein</fullName>
    </recommendedName>
</protein>
<keyword evidence="2" id="KW-1133">Transmembrane helix</keyword>
<dbReference type="EMBL" id="KL446953">
    <property type="protein sequence ID" value="KEG01030.1"/>
    <property type="molecule type" value="Genomic_DNA"/>
</dbReference>
<keyword evidence="1" id="KW-0862">Zinc</keyword>
<dbReference type="InterPro" id="IPR007527">
    <property type="entry name" value="Znf_SWIM"/>
</dbReference>
<keyword evidence="1" id="KW-0863">Zinc-finger</keyword>
<gene>
    <name evidence="4" type="ORF">YYE_04063</name>
</gene>
<feature type="domain" description="SWIM-type" evidence="3">
    <location>
        <begin position="547"/>
        <end position="592"/>
    </location>
</feature>
<dbReference type="Proteomes" id="UP000030681">
    <property type="component" value="Unassembled WGS sequence"/>
</dbReference>
<evidence type="ECO:0000313" key="5">
    <source>
        <dbReference type="Proteomes" id="UP000030681"/>
    </source>
</evidence>
<evidence type="ECO:0000256" key="1">
    <source>
        <dbReference type="PROSITE-ProRule" id="PRU00325"/>
    </source>
</evidence>
<dbReference type="AlphaFoldDB" id="A0A081IBH2"/>
<dbReference type="GO" id="GO:0008270">
    <property type="term" value="F:zinc ion binding"/>
    <property type="evidence" value="ECO:0007669"/>
    <property type="project" value="UniProtKB-KW"/>
</dbReference>
<feature type="transmembrane region" description="Helical" evidence="2">
    <location>
        <begin position="422"/>
        <end position="444"/>
    </location>
</feature>
<keyword evidence="1" id="KW-0479">Metal-binding</keyword>
<feature type="transmembrane region" description="Helical" evidence="2">
    <location>
        <begin position="388"/>
        <end position="410"/>
    </location>
</feature>
<dbReference type="PROSITE" id="PS50966">
    <property type="entry name" value="ZF_SWIM"/>
    <property type="match status" value="1"/>
</dbReference>
<proteinExistence type="predicted"/>
<organism evidence="4 5">
    <name type="scientific">Plasmodium vinckei vinckei</name>
    <dbReference type="NCBI Taxonomy" id="54757"/>
    <lineage>
        <taxon>Eukaryota</taxon>
        <taxon>Sar</taxon>
        <taxon>Alveolata</taxon>
        <taxon>Apicomplexa</taxon>
        <taxon>Aconoidasida</taxon>
        <taxon>Haemosporida</taxon>
        <taxon>Plasmodiidae</taxon>
        <taxon>Plasmodium</taxon>
        <taxon>Plasmodium (Vinckeia)</taxon>
    </lineage>
</organism>
<feature type="transmembrane region" description="Helical" evidence="2">
    <location>
        <begin position="320"/>
        <end position="339"/>
    </location>
</feature>